<organism evidence="3">
    <name type="scientific">Strongyloides ratti</name>
    <name type="common">Parasitic roundworm</name>
    <dbReference type="NCBI Taxonomy" id="34506"/>
    <lineage>
        <taxon>Eukaryota</taxon>
        <taxon>Metazoa</taxon>
        <taxon>Ecdysozoa</taxon>
        <taxon>Nematoda</taxon>
        <taxon>Chromadorea</taxon>
        <taxon>Rhabditida</taxon>
        <taxon>Tylenchina</taxon>
        <taxon>Panagrolaimomorpha</taxon>
        <taxon>Strongyloidoidea</taxon>
        <taxon>Strongyloididae</taxon>
        <taxon>Strongyloides</taxon>
    </lineage>
</organism>
<accession>A0A090LU03</accession>
<dbReference type="CTD" id="36383499"/>
<dbReference type="RefSeq" id="XP_024510315.1">
    <property type="nucleotide sequence ID" value="XM_024644791.1"/>
</dbReference>
<dbReference type="WBParaSite" id="SRAE_X000044600.1">
    <property type="protein sequence ID" value="SRAE_X000044600.1"/>
    <property type="gene ID" value="WBGene00266005"/>
</dbReference>
<dbReference type="InterPro" id="IPR004151">
    <property type="entry name" value="7TM_GPCR_serpentine_rcpt_Sre"/>
</dbReference>
<reference evidence="5" key="2">
    <citation type="submission" date="2020-12" db="UniProtKB">
        <authorList>
            <consortium name="WormBaseParasite"/>
        </authorList>
    </citation>
    <scope>IDENTIFICATION</scope>
</reference>
<dbReference type="Proteomes" id="UP000035682">
    <property type="component" value="Unplaced"/>
</dbReference>
<comment type="similarity">
    <text evidence="1">Belongs to the nematode receptor-like protein sre family.</text>
</comment>
<sequence>MISYFVPIEKVYTKTIDKIHWTSLYAISISVAFFVVERIIALIFVKTYEHFNKNLPILGMVFSIISWSVSASFQLLYKFKIVNDFHTILFTGSLQIIIIICYVLFFFYKIFKLKKNIDHSLSKRYQEEENLKSASLLKYILSFTVLAATYNIVFYIIYVRYNFYKYGGGFSLLTFQVPQLIQVMTTAIVILIQQRVFYRIFIKIAIILCKSNKVCIEDKHYSLQKSRINAIDLSGNSERTNVYFNSLQSVWKLNKTT</sequence>
<dbReference type="Pfam" id="PF03125">
    <property type="entry name" value="Sre"/>
    <property type="match status" value="1"/>
</dbReference>
<dbReference type="PANTHER" id="PTHR23128:SF145">
    <property type="entry name" value="SERPENTINE RECEPTOR, CLASS E (EPSILON)"/>
    <property type="match status" value="1"/>
</dbReference>
<keyword evidence="2" id="KW-1133">Transmembrane helix</keyword>
<reference evidence="3 4" key="1">
    <citation type="submission" date="2014-09" db="EMBL/GenBank/DDBJ databases">
        <authorList>
            <person name="Martin A.A."/>
        </authorList>
    </citation>
    <scope>NUCLEOTIDE SEQUENCE</scope>
    <source>
        <strain evidence="4">ED321</strain>
        <strain evidence="3">ED321 Heterogonic</strain>
    </source>
</reference>
<evidence type="ECO:0000256" key="2">
    <source>
        <dbReference type="SAM" id="Phobius"/>
    </source>
</evidence>
<dbReference type="GO" id="GO:0016020">
    <property type="term" value="C:membrane"/>
    <property type="evidence" value="ECO:0007669"/>
    <property type="project" value="InterPro"/>
</dbReference>
<dbReference type="GeneID" id="36383499"/>
<protein>
    <submittedName>
        <fullName evidence="3 5">7TM GPCR, serpentine receptor class e (Sre) family-containing protein</fullName>
    </submittedName>
</protein>
<keyword evidence="2" id="KW-0812">Transmembrane</keyword>
<keyword evidence="3" id="KW-0675">Receptor</keyword>
<evidence type="ECO:0000313" key="6">
    <source>
        <dbReference type="WormBase" id="SRAE_X000044600"/>
    </source>
</evidence>
<dbReference type="GO" id="GO:0007606">
    <property type="term" value="P:sensory perception of chemical stimulus"/>
    <property type="evidence" value="ECO:0007669"/>
    <property type="project" value="InterPro"/>
</dbReference>
<proteinExistence type="inferred from homology"/>
<gene>
    <name evidence="3 5 6" type="ORF">SRAE_X000044600</name>
</gene>
<name>A0A090LU03_STRRB</name>
<dbReference type="AlphaFoldDB" id="A0A090LU03"/>
<keyword evidence="4" id="KW-1185">Reference proteome</keyword>
<keyword evidence="2" id="KW-0472">Membrane</keyword>
<feature type="transmembrane region" description="Helical" evidence="2">
    <location>
        <begin position="57"/>
        <end position="76"/>
    </location>
</feature>
<dbReference type="WormBase" id="SRAE_X000044600">
    <property type="protein sequence ID" value="SRP01537"/>
    <property type="gene ID" value="WBGene00266005"/>
</dbReference>
<feature type="transmembrane region" description="Helical" evidence="2">
    <location>
        <begin position="88"/>
        <end position="108"/>
    </location>
</feature>
<dbReference type="PANTHER" id="PTHR23128">
    <property type="entry name" value="SERPENTINE RECEPTOR, CLASS E (EPSILON)-RELATED"/>
    <property type="match status" value="1"/>
</dbReference>
<evidence type="ECO:0000313" key="4">
    <source>
        <dbReference type="Proteomes" id="UP000035682"/>
    </source>
</evidence>
<dbReference type="EMBL" id="LN609530">
    <property type="protein sequence ID" value="CEF71119.1"/>
    <property type="molecule type" value="Genomic_DNA"/>
</dbReference>
<evidence type="ECO:0000313" key="5">
    <source>
        <dbReference type="WBParaSite" id="SRAE_X000044600.1"/>
    </source>
</evidence>
<feature type="transmembrane region" description="Helical" evidence="2">
    <location>
        <begin position="136"/>
        <end position="158"/>
    </location>
</feature>
<evidence type="ECO:0000313" key="3">
    <source>
        <dbReference type="EMBL" id="CEF71119.1"/>
    </source>
</evidence>
<feature type="transmembrane region" description="Helical" evidence="2">
    <location>
        <begin position="170"/>
        <end position="192"/>
    </location>
</feature>
<feature type="transmembrane region" description="Helical" evidence="2">
    <location>
        <begin position="24"/>
        <end position="45"/>
    </location>
</feature>
<evidence type="ECO:0000256" key="1">
    <source>
        <dbReference type="ARBA" id="ARBA00006803"/>
    </source>
</evidence>